<protein>
    <submittedName>
        <fullName evidence="1">Uncharacterized protein</fullName>
    </submittedName>
</protein>
<name>A0A382YR65_9ZZZZ</name>
<dbReference type="EMBL" id="UINC01177915">
    <property type="protein sequence ID" value="SVD85796.1"/>
    <property type="molecule type" value="Genomic_DNA"/>
</dbReference>
<accession>A0A382YR65</accession>
<reference evidence="1" key="1">
    <citation type="submission" date="2018-05" db="EMBL/GenBank/DDBJ databases">
        <authorList>
            <person name="Lanie J.A."/>
            <person name="Ng W.-L."/>
            <person name="Kazmierczak K.M."/>
            <person name="Andrzejewski T.M."/>
            <person name="Davidsen T.M."/>
            <person name="Wayne K.J."/>
            <person name="Tettelin H."/>
            <person name="Glass J.I."/>
            <person name="Rusch D."/>
            <person name="Podicherti R."/>
            <person name="Tsui H.-C.T."/>
            <person name="Winkler M.E."/>
        </authorList>
    </citation>
    <scope>NUCLEOTIDE SEQUENCE</scope>
</reference>
<sequence length="48" mass="5022">VSATTLVPAGTKPSNRVLTAEDPLRVMVVGDSVTYEIEPALTAALEHT</sequence>
<proteinExistence type="predicted"/>
<feature type="non-terminal residue" evidence="1">
    <location>
        <position position="48"/>
    </location>
</feature>
<evidence type="ECO:0000313" key="1">
    <source>
        <dbReference type="EMBL" id="SVD85796.1"/>
    </source>
</evidence>
<dbReference type="AlphaFoldDB" id="A0A382YR65"/>
<feature type="non-terminal residue" evidence="1">
    <location>
        <position position="1"/>
    </location>
</feature>
<gene>
    <name evidence="1" type="ORF">METZ01_LOCUS438650</name>
</gene>
<organism evidence="1">
    <name type="scientific">marine metagenome</name>
    <dbReference type="NCBI Taxonomy" id="408172"/>
    <lineage>
        <taxon>unclassified sequences</taxon>
        <taxon>metagenomes</taxon>
        <taxon>ecological metagenomes</taxon>
    </lineage>
</organism>